<accession>A0A9P4JV25</accession>
<evidence type="ECO:0000256" key="6">
    <source>
        <dbReference type="SAM" id="MobiDB-lite"/>
    </source>
</evidence>
<evidence type="ECO:0000256" key="2">
    <source>
        <dbReference type="ARBA" id="ARBA00022553"/>
    </source>
</evidence>
<reference evidence="8" key="1">
    <citation type="journal article" date="2020" name="Stud. Mycol.">
        <title>101 Dothideomycetes genomes: a test case for predicting lifestyles and emergence of pathogens.</title>
        <authorList>
            <person name="Haridas S."/>
            <person name="Albert R."/>
            <person name="Binder M."/>
            <person name="Bloem J."/>
            <person name="Labutti K."/>
            <person name="Salamov A."/>
            <person name="Andreopoulos B."/>
            <person name="Baker S."/>
            <person name="Barry K."/>
            <person name="Bills G."/>
            <person name="Bluhm B."/>
            <person name="Cannon C."/>
            <person name="Castanera R."/>
            <person name="Culley D."/>
            <person name="Daum C."/>
            <person name="Ezra D."/>
            <person name="Gonzalez J."/>
            <person name="Henrissat B."/>
            <person name="Kuo A."/>
            <person name="Liang C."/>
            <person name="Lipzen A."/>
            <person name="Lutzoni F."/>
            <person name="Magnuson J."/>
            <person name="Mondo S."/>
            <person name="Nolan M."/>
            <person name="Ohm R."/>
            <person name="Pangilinan J."/>
            <person name="Park H.-J."/>
            <person name="Ramirez L."/>
            <person name="Alfaro M."/>
            <person name="Sun H."/>
            <person name="Tritt A."/>
            <person name="Yoshinaga Y."/>
            <person name="Zwiers L.-H."/>
            <person name="Turgeon B."/>
            <person name="Goodwin S."/>
            <person name="Spatafora J."/>
            <person name="Crous P."/>
            <person name="Grigoriev I."/>
        </authorList>
    </citation>
    <scope>NUCLEOTIDE SEQUENCE</scope>
    <source>
        <strain evidence="8">ATCC 74209</strain>
    </source>
</reference>
<evidence type="ECO:0000313" key="8">
    <source>
        <dbReference type="EMBL" id="KAF2206101.1"/>
    </source>
</evidence>
<dbReference type="PANTHER" id="PTHR14978">
    <property type="entry name" value="BETA-CATENIN-LIKE PROTEIN 1 NUCLEAR ASSOCIATED PROTEIN"/>
    <property type="match status" value="1"/>
</dbReference>
<protein>
    <submittedName>
        <fullName evidence="8">DUF1716-domain-containing protein</fullName>
    </submittedName>
</protein>
<dbReference type="FunFam" id="1.25.10.10:FF:001136">
    <property type="entry name" value="Beta-catenin-like protein 1"/>
    <property type="match status" value="1"/>
</dbReference>
<feature type="compositionally biased region" description="Basic and acidic residues" evidence="6">
    <location>
        <begin position="38"/>
        <end position="47"/>
    </location>
</feature>
<evidence type="ECO:0000256" key="3">
    <source>
        <dbReference type="ARBA" id="ARBA00022737"/>
    </source>
</evidence>
<dbReference type="PANTHER" id="PTHR14978:SF0">
    <property type="entry name" value="BETA-CATENIN-LIKE PROTEIN 1"/>
    <property type="match status" value="1"/>
</dbReference>
<dbReference type="Gene3D" id="1.25.10.10">
    <property type="entry name" value="Leucine-rich Repeat Variant"/>
    <property type="match status" value="1"/>
</dbReference>
<evidence type="ECO:0000313" key="9">
    <source>
        <dbReference type="Proteomes" id="UP000799536"/>
    </source>
</evidence>
<dbReference type="InterPro" id="IPR039678">
    <property type="entry name" value="CTNNBL1"/>
</dbReference>
<dbReference type="SUPFAM" id="SSF48371">
    <property type="entry name" value="ARM repeat"/>
    <property type="match status" value="1"/>
</dbReference>
<evidence type="ECO:0000259" key="7">
    <source>
        <dbReference type="SMART" id="SM01156"/>
    </source>
</evidence>
<dbReference type="InterPro" id="IPR013180">
    <property type="entry name" value="CTNNBL1_N"/>
</dbReference>
<dbReference type="GO" id="GO:0010467">
    <property type="term" value="P:gene expression"/>
    <property type="evidence" value="ECO:0007669"/>
    <property type="project" value="UniProtKB-ARBA"/>
</dbReference>
<dbReference type="AlphaFoldDB" id="A0A9P4JV25"/>
<keyword evidence="2" id="KW-0597">Phosphoprotein</keyword>
<dbReference type="InterPro" id="IPR011989">
    <property type="entry name" value="ARM-like"/>
</dbReference>
<dbReference type="SMART" id="SM01156">
    <property type="entry name" value="DUF1716"/>
    <property type="match status" value="1"/>
</dbReference>
<dbReference type="Proteomes" id="UP000799536">
    <property type="component" value="Unassembled WGS sequence"/>
</dbReference>
<proteinExistence type="predicted"/>
<dbReference type="Pfam" id="PF08216">
    <property type="entry name" value="CTNNBL"/>
    <property type="match status" value="2"/>
</dbReference>
<dbReference type="OrthoDB" id="1898821at2759"/>
<organism evidence="8 9">
    <name type="scientific">Delitschia confertaspora ATCC 74209</name>
    <dbReference type="NCBI Taxonomy" id="1513339"/>
    <lineage>
        <taxon>Eukaryota</taxon>
        <taxon>Fungi</taxon>
        <taxon>Dikarya</taxon>
        <taxon>Ascomycota</taxon>
        <taxon>Pezizomycotina</taxon>
        <taxon>Dothideomycetes</taxon>
        <taxon>Pleosporomycetidae</taxon>
        <taxon>Pleosporales</taxon>
        <taxon>Delitschiaceae</taxon>
        <taxon>Delitschia</taxon>
    </lineage>
</organism>
<dbReference type="EMBL" id="ML993846">
    <property type="protein sequence ID" value="KAF2206101.1"/>
    <property type="molecule type" value="Genomic_DNA"/>
</dbReference>
<feature type="region of interest" description="Disordered" evidence="6">
    <location>
        <begin position="1"/>
        <end position="84"/>
    </location>
</feature>
<keyword evidence="9" id="KW-1185">Reference proteome</keyword>
<dbReference type="InterPro" id="IPR016024">
    <property type="entry name" value="ARM-type_fold"/>
</dbReference>
<feature type="compositionally biased region" description="Polar residues" evidence="6">
    <location>
        <begin position="403"/>
        <end position="420"/>
    </location>
</feature>
<gene>
    <name evidence="8" type="ORF">GQ43DRAFT_3759</name>
</gene>
<evidence type="ECO:0000256" key="1">
    <source>
        <dbReference type="ARBA" id="ARBA00004123"/>
    </source>
</evidence>
<feature type="domain" description="Beta-catenin-like protein 1 N-terminal" evidence="7">
    <location>
        <begin position="84"/>
        <end position="194"/>
    </location>
</feature>
<dbReference type="GO" id="GO:0005681">
    <property type="term" value="C:spliceosomal complex"/>
    <property type="evidence" value="ECO:0007669"/>
    <property type="project" value="TreeGrafter"/>
</dbReference>
<feature type="compositionally biased region" description="Acidic residues" evidence="6">
    <location>
        <begin position="64"/>
        <end position="76"/>
    </location>
</feature>
<sequence>MASIDDIFKRPSVPNKRKFDDPSSLDPTQAYKSARLSSADDAKHAFVTEDAESDEEAGPSLPPDLDDDNAGDEDEEGRFFGGGLDENAKEAMDYLDTLDAEHTYVEEKFDASWLRRIALSFEKKVSKNAELRAKFEDNPEKFMASEADLDSEIKALSILSEHPELYAEFAKVGSAATLVGLLAHENTDIAIGAIEIISELTDEDVEVEQEQWDELVSAMLEADLLSLLGSNFSRFDESIEADQSGVYRSLQVIENLASQPANSDLIGKEPTIFTWLLDRIQKKETSTTQNKLYASEILSILTQSSTSNRDIVTAKNGVETLLTSLSPYRFRDPQKDTEEEEYMENLFNTLTCLVDSNSGKTKFVEAEGAVLCIYMVKDGKLSKPRALNVLDHACSFAEPSPPSAETTQNGTTESRPTPSFTDAPETPAAHVCMQTIDLARGLKPLFTTFMKTPNAPASPATEHVLGIFTAMFRSLPANSVPRLRLLAKFCEREYSKITRLVSLRRDYASRVAAFNERLEAQKKGLSKEEKEELEMRNVSARLEEGLYCLERVDVVLAWLVAEDDGAKKAIVRELGQRDEGLGDVRSTLRGMLDGVLEVERGEREVLETLVGFLGE</sequence>
<comment type="subcellular location">
    <subcellularLocation>
        <location evidence="1">Nucleus</location>
    </subcellularLocation>
</comment>
<feature type="region of interest" description="Disordered" evidence="6">
    <location>
        <begin position="398"/>
        <end position="424"/>
    </location>
</feature>
<evidence type="ECO:0000256" key="5">
    <source>
        <dbReference type="ARBA" id="ARBA00023242"/>
    </source>
</evidence>
<keyword evidence="4" id="KW-0175">Coiled coil</keyword>
<comment type="caution">
    <text evidence="8">The sequence shown here is derived from an EMBL/GenBank/DDBJ whole genome shotgun (WGS) entry which is preliminary data.</text>
</comment>
<name>A0A9P4JV25_9PLEO</name>
<keyword evidence="3" id="KW-0677">Repeat</keyword>
<evidence type="ECO:0000256" key="4">
    <source>
        <dbReference type="ARBA" id="ARBA00023054"/>
    </source>
</evidence>
<keyword evidence="5" id="KW-0539">Nucleus</keyword>